<dbReference type="InterPro" id="IPR002110">
    <property type="entry name" value="Ankyrin_rpt"/>
</dbReference>
<evidence type="ECO:0000256" key="3">
    <source>
        <dbReference type="PROSITE-ProRule" id="PRU00023"/>
    </source>
</evidence>
<evidence type="ECO:0000256" key="2">
    <source>
        <dbReference type="ARBA" id="ARBA00023043"/>
    </source>
</evidence>
<sequence length="299" mass="32338">MGAKQKEAKPVASRSVPAAKAEDGVTDTVTIANGQKIPVAIPPNLDPAVAKQVIEYLKANPEAAQQSYEQAHRMLQTPGMAQIMVEAKKMEQKSPERMKKMMELKDDPELKDVFQDIASNGPAAMEKYWNDTDLMSKIAKKMSSLNVGPNTPPRTAEASTSKAAPQTLHEAAKLGDEAALKRLIEEGQDVNAKDRRGITALGVAVGFNRISCVRCLLDAGADVHLTDARGSTVLHYAAGYGRKEAAELLLKAGARTDVKNVDEQTPSHVAELNRELHMVTFLAEHSTSKGAKQDDTVFL</sequence>
<dbReference type="SUPFAM" id="SSF48403">
    <property type="entry name" value="Ankyrin repeat"/>
    <property type="match status" value="1"/>
</dbReference>
<name>A0ABP1G9B0_9CHLO</name>
<dbReference type="PANTHER" id="PTHR24180:SF45">
    <property type="entry name" value="POLY [ADP-RIBOSE] POLYMERASE TANKYRASE"/>
    <property type="match status" value="1"/>
</dbReference>
<keyword evidence="6" id="KW-1185">Reference proteome</keyword>
<comment type="caution">
    <text evidence="5">The sequence shown here is derived from an EMBL/GenBank/DDBJ whole genome shotgun (WGS) entry which is preliminary data.</text>
</comment>
<dbReference type="PROSITE" id="PS50088">
    <property type="entry name" value="ANK_REPEAT"/>
    <property type="match status" value="3"/>
</dbReference>
<evidence type="ECO:0000256" key="1">
    <source>
        <dbReference type="ARBA" id="ARBA00022737"/>
    </source>
</evidence>
<organism evidence="5 6">
    <name type="scientific">Coccomyxa viridis</name>
    <dbReference type="NCBI Taxonomy" id="1274662"/>
    <lineage>
        <taxon>Eukaryota</taxon>
        <taxon>Viridiplantae</taxon>
        <taxon>Chlorophyta</taxon>
        <taxon>core chlorophytes</taxon>
        <taxon>Trebouxiophyceae</taxon>
        <taxon>Trebouxiophyceae incertae sedis</taxon>
        <taxon>Coccomyxaceae</taxon>
        <taxon>Coccomyxa</taxon>
    </lineage>
</organism>
<feature type="region of interest" description="Disordered" evidence="4">
    <location>
        <begin position="1"/>
        <end position="23"/>
    </location>
</feature>
<proteinExistence type="predicted"/>
<dbReference type="SMART" id="SM00248">
    <property type="entry name" value="ANK"/>
    <property type="match status" value="4"/>
</dbReference>
<gene>
    <name evidence="5" type="primary">g10162</name>
    <name evidence="5" type="ORF">VP750_LOCUS9144</name>
</gene>
<dbReference type="Pfam" id="PF12796">
    <property type="entry name" value="Ank_2"/>
    <property type="match status" value="1"/>
</dbReference>
<evidence type="ECO:0000313" key="6">
    <source>
        <dbReference type="Proteomes" id="UP001497392"/>
    </source>
</evidence>
<evidence type="ECO:0000256" key="4">
    <source>
        <dbReference type="SAM" id="MobiDB-lite"/>
    </source>
</evidence>
<feature type="repeat" description="ANK" evidence="3">
    <location>
        <begin position="196"/>
        <end position="228"/>
    </location>
</feature>
<feature type="region of interest" description="Disordered" evidence="4">
    <location>
        <begin position="144"/>
        <end position="165"/>
    </location>
</feature>
<dbReference type="Proteomes" id="UP001497392">
    <property type="component" value="Unassembled WGS sequence"/>
</dbReference>
<dbReference type="PANTHER" id="PTHR24180">
    <property type="entry name" value="CYCLIN-DEPENDENT KINASE INHIBITOR 2C-RELATED"/>
    <property type="match status" value="1"/>
</dbReference>
<dbReference type="InterPro" id="IPR051637">
    <property type="entry name" value="Ank_repeat_dom-contain_49"/>
</dbReference>
<dbReference type="Gene3D" id="1.25.40.20">
    <property type="entry name" value="Ankyrin repeat-containing domain"/>
    <property type="match status" value="1"/>
</dbReference>
<reference evidence="5 6" key="1">
    <citation type="submission" date="2024-06" db="EMBL/GenBank/DDBJ databases">
        <authorList>
            <person name="Kraege A."/>
            <person name="Thomma B."/>
        </authorList>
    </citation>
    <scope>NUCLEOTIDE SEQUENCE [LARGE SCALE GENOMIC DNA]</scope>
</reference>
<protein>
    <submittedName>
        <fullName evidence="5">G10162 protein</fullName>
    </submittedName>
</protein>
<dbReference type="PROSITE" id="PS50297">
    <property type="entry name" value="ANK_REP_REGION"/>
    <property type="match status" value="3"/>
</dbReference>
<accession>A0ABP1G9B0</accession>
<keyword evidence="2 3" id="KW-0040">ANK repeat</keyword>
<feature type="repeat" description="ANK" evidence="3">
    <location>
        <begin position="163"/>
        <end position="195"/>
    </location>
</feature>
<keyword evidence="1" id="KW-0677">Repeat</keyword>
<feature type="repeat" description="ANK" evidence="3">
    <location>
        <begin position="229"/>
        <end position="261"/>
    </location>
</feature>
<dbReference type="InterPro" id="IPR036770">
    <property type="entry name" value="Ankyrin_rpt-contain_sf"/>
</dbReference>
<evidence type="ECO:0000313" key="5">
    <source>
        <dbReference type="EMBL" id="CAL5227238.1"/>
    </source>
</evidence>
<dbReference type="EMBL" id="CAXHTA020000017">
    <property type="protein sequence ID" value="CAL5227238.1"/>
    <property type="molecule type" value="Genomic_DNA"/>
</dbReference>